<organism evidence="1 2">
    <name type="scientific">Trichomalopsis sarcophagae</name>
    <dbReference type="NCBI Taxonomy" id="543379"/>
    <lineage>
        <taxon>Eukaryota</taxon>
        <taxon>Metazoa</taxon>
        <taxon>Ecdysozoa</taxon>
        <taxon>Arthropoda</taxon>
        <taxon>Hexapoda</taxon>
        <taxon>Insecta</taxon>
        <taxon>Pterygota</taxon>
        <taxon>Neoptera</taxon>
        <taxon>Endopterygota</taxon>
        <taxon>Hymenoptera</taxon>
        <taxon>Apocrita</taxon>
        <taxon>Proctotrupomorpha</taxon>
        <taxon>Chalcidoidea</taxon>
        <taxon>Pteromalidae</taxon>
        <taxon>Pteromalinae</taxon>
        <taxon>Trichomalopsis</taxon>
    </lineage>
</organism>
<accession>A0A232FJQ0</accession>
<evidence type="ECO:0000313" key="1">
    <source>
        <dbReference type="EMBL" id="OXU30719.1"/>
    </source>
</evidence>
<dbReference type="AlphaFoldDB" id="A0A232FJQ0"/>
<reference evidence="1 2" key="1">
    <citation type="journal article" date="2017" name="Curr. Biol.">
        <title>The Evolution of Venom by Co-option of Single-Copy Genes.</title>
        <authorList>
            <person name="Martinson E.O."/>
            <person name="Mrinalini"/>
            <person name="Kelkar Y.D."/>
            <person name="Chang C.H."/>
            <person name="Werren J.H."/>
        </authorList>
    </citation>
    <scope>NUCLEOTIDE SEQUENCE [LARGE SCALE GENOMIC DNA]</scope>
    <source>
        <strain evidence="1 2">Alberta</strain>
        <tissue evidence="1">Whole body</tissue>
    </source>
</reference>
<gene>
    <name evidence="1" type="ORF">TSAR_010425</name>
</gene>
<keyword evidence="2" id="KW-1185">Reference proteome</keyword>
<protein>
    <submittedName>
        <fullName evidence="1">Uncharacterized protein</fullName>
    </submittedName>
</protein>
<comment type="caution">
    <text evidence="1">The sequence shown here is derived from an EMBL/GenBank/DDBJ whole genome shotgun (WGS) entry which is preliminary data.</text>
</comment>
<proteinExistence type="predicted"/>
<name>A0A232FJQ0_9HYME</name>
<dbReference type="Proteomes" id="UP000215335">
    <property type="component" value="Unassembled WGS sequence"/>
</dbReference>
<sequence length="117" mass="13859">MGDGMRAYRIRSELGLLGFWSKMFGRLHNRLLIDVDMNVTTVPIMERCCHDNVYPTFIEPVSAQYQASEQNSTFYKSYRQQYVSLKLHYILFAHKITTTPAYFQLHPRQQLVLWIHS</sequence>
<dbReference type="EMBL" id="NNAY01000127">
    <property type="protein sequence ID" value="OXU30719.1"/>
    <property type="molecule type" value="Genomic_DNA"/>
</dbReference>
<evidence type="ECO:0000313" key="2">
    <source>
        <dbReference type="Proteomes" id="UP000215335"/>
    </source>
</evidence>